<evidence type="ECO:0000256" key="2">
    <source>
        <dbReference type="ARBA" id="ARBA00023015"/>
    </source>
</evidence>
<dbReference type="EMBL" id="CAADIE010000005">
    <property type="protein sequence ID" value="VFR37147.1"/>
    <property type="molecule type" value="Genomic_DNA"/>
</dbReference>
<dbReference type="EMBL" id="CAADIF010000007">
    <property type="protein sequence ID" value="VFR67314.1"/>
    <property type="molecule type" value="Genomic_DNA"/>
</dbReference>
<dbReference type="PROSITE" id="PS50931">
    <property type="entry name" value="HTH_LYSR"/>
    <property type="match status" value="1"/>
</dbReference>
<dbReference type="InterPro" id="IPR036390">
    <property type="entry name" value="WH_DNA-bd_sf"/>
</dbReference>
<reference evidence="7" key="1">
    <citation type="submission" date="2019-03" db="EMBL/GenBank/DDBJ databases">
        <authorList>
            <person name="Danneels B."/>
        </authorList>
    </citation>
    <scope>NUCLEOTIDE SEQUENCE</scope>
</reference>
<dbReference type="AlphaFoldDB" id="A0A484QJF6"/>
<keyword evidence="3" id="KW-0238">DNA-binding</keyword>
<dbReference type="Pfam" id="PF00126">
    <property type="entry name" value="HTH_1"/>
    <property type="match status" value="1"/>
</dbReference>
<evidence type="ECO:0000259" key="5">
    <source>
        <dbReference type="PROSITE" id="PS50931"/>
    </source>
</evidence>
<gene>
    <name evidence="6" type="ORF">ANK1_0471</name>
    <name evidence="10" type="ORF">ANK2_0471</name>
    <name evidence="7" type="ORF">BER1_0596</name>
    <name evidence="8" type="ORF">BER2_0596</name>
    <name evidence="9" type="ORF">ISE1_0428</name>
    <name evidence="11" type="ORF">ISE2_0469</name>
</gene>
<dbReference type="GO" id="GO:0003700">
    <property type="term" value="F:DNA-binding transcription factor activity"/>
    <property type="evidence" value="ECO:0007669"/>
    <property type="project" value="InterPro"/>
</dbReference>
<evidence type="ECO:0000313" key="11">
    <source>
        <dbReference type="EMBL" id="VFR93557.1"/>
    </source>
</evidence>
<evidence type="ECO:0000256" key="3">
    <source>
        <dbReference type="ARBA" id="ARBA00023125"/>
    </source>
</evidence>
<dbReference type="InterPro" id="IPR050950">
    <property type="entry name" value="HTH-type_LysR_regulators"/>
</dbReference>
<dbReference type="InterPro" id="IPR036388">
    <property type="entry name" value="WH-like_DNA-bd_sf"/>
</dbReference>
<evidence type="ECO:0000313" key="7">
    <source>
        <dbReference type="EMBL" id="VFR37147.1"/>
    </source>
</evidence>
<accession>A0A484QJF6</accession>
<evidence type="ECO:0000313" key="6">
    <source>
        <dbReference type="EMBL" id="VFR28716.1"/>
    </source>
</evidence>
<dbReference type="Gene3D" id="3.40.190.290">
    <property type="match status" value="1"/>
</dbReference>
<sequence>MSWFRPDPAAMIREFRTFSAVARHGSFAGAGDALGLTQSAVSAQIKRLESFLGMELFDRSARAAVLNPAGQDMLAQAEQVLAQVDRMVSHTGLSSVSGTLRLGSIASVQQGLLVHALRRFRETLPEVRVRVVPGVSLSLLSQADAGEVDLALMIKPPFALPPDLVWRGLLREPIVLAAPERMSLRPWREMAASEPFVRYDKASFGGRLADTVLRRHRIVTQDVVELDEIEAIANMVRVGLGVALLPCSAWMDTRGLQLVSLGEDAVDREIGIVARRHELLDRAAQEMADSLRAVADSAISPQAVAPGQA</sequence>
<dbReference type="SUPFAM" id="SSF53850">
    <property type="entry name" value="Periplasmic binding protein-like II"/>
    <property type="match status" value="1"/>
</dbReference>
<evidence type="ECO:0000313" key="9">
    <source>
        <dbReference type="EMBL" id="VFR65712.1"/>
    </source>
</evidence>
<dbReference type="EMBL" id="CAADIN010000026">
    <property type="protein sequence ID" value="VFR93557.1"/>
    <property type="molecule type" value="Genomic_DNA"/>
</dbReference>
<dbReference type="GO" id="GO:0003677">
    <property type="term" value="F:DNA binding"/>
    <property type="evidence" value="ECO:0007669"/>
    <property type="project" value="UniProtKB-KW"/>
</dbReference>
<dbReference type="EMBL" id="CAADIA010000005">
    <property type="protein sequence ID" value="VFR28716.1"/>
    <property type="molecule type" value="Genomic_DNA"/>
</dbReference>
<keyword evidence="2" id="KW-0805">Transcription regulation</keyword>
<dbReference type="FunFam" id="1.10.10.10:FF:000001">
    <property type="entry name" value="LysR family transcriptional regulator"/>
    <property type="match status" value="1"/>
</dbReference>
<dbReference type="PRINTS" id="PR00039">
    <property type="entry name" value="HTHLYSR"/>
</dbReference>
<protein>
    <submittedName>
        <fullName evidence="7">Transcriptional regulator, LysR family</fullName>
    </submittedName>
</protein>
<dbReference type="PANTHER" id="PTHR30419">
    <property type="entry name" value="HTH-TYPE TRANSCRIPTIONAL REGULATOR YBHD"/>
    <property type="match status" value="1"/>
</dbReference>
<dbReference type="InterPro" id="IPR000847">
    <property type="entry name" value="LysR_HTH_N"/>
</dbReference>
<dbReference type="SUPFAM" id="SSF46785">
    <property type="entry name" value="Winged helix' DNA-binding domain"/>
    <property type="match status" value="1"/>
</dbReference>
<evidence type="ECO:0000256" key="1">
    <source>
        <dbReference type="ARBA" id="ARBA00009437"/>
    </source>
</evidence>
<dbReference type="GO" id="GO:0005829">
    <property type="term" value="C:cytosol"/>
    <property type="evidence" value="ECO:0007669"/>
    <property type="project" value="TreeGrafter"/>
</dbReference>
<dbReference type="EMBL" id="CAADIH010000032">
    <property type="protein sequence ID" value="VFR49036.1"/>
    <property type="molecule type" value="Genomic_DNA"/>
</dbReference>
<dbReference type="Pfam" id="PF03466">
    <property type="entry name" value="LysR_substrate"/>
    <property type="match status" value="1"/>
</dbReference>
<proteinExistence type="inferred from homology"/>
<name>A0A484QJF6_9ZZZZ</name>
<evidence type="ECO:0000256" key="4">
    <source>
        <dbReference type="ARBA" id="ARBA00023163"/>
    </source>
</evidence>
<dbReference type="Gene3D" id="1.10.10.10">
    <property type="entry name" value="Winged helix-like DNA-binding domain superfamily/Winged helix DNA-binding domain"/>
    <property type="match status" value="1"/>
</dbReference>
<organism evidence="7">
    <name type="scientific">plant metagenome</name>
    <dbReference type="NCBI Taxonomy" id="1297885"/>
    <lineage>
        <taxon>unclassified sequences</taxon>
        <taxon>metagenomes</taxon>
        <taxon>organismal metagenomes</taxon>
    </lineage>
</organism>
<evidence type="ECO:0000313" key="8">
    <source>
        <dbReference type="EMBL" id="VFR49036.1"/>
    </source>
</evidence>
<comment type="similarity">
    <text evidence="1">Belongs to the LysR transcriptional regulatory family.</text>
</comment>
<dbReference type="InterPro" id="IPR005119">
    <property type="entry name" value="LysR_subst-bd"/>
</dbReference>
<keyword evidence="4" id="KW-0804">Transcription</keyword>
<evidence type="ECO:0000313" key="10">
    <source>
        <dbReference type="EMBL" id="VFR67314.1"/>
    </source>
</evidence>
<dbReference type="EMBL" id="CAADIM010000006">
    <property type="protein sequence ID" value="VFR65712.1"/>
    <property type="molecule type" value="Genomic_DNA"/>
</dbReference>
<feature type="domain" description="HTH lysR-type" evidence="5">
    <location>
        <begin position="12"/>
        <end position="67"/>
    </location>
</feature>